<dbReference type="Proteomes" id="UP000029629">
    <property type="component" value="Unassembled WGS sequence"/>
</dbReference>
<keyword evidence="1" id="KW-0812">Transmembrane</keyword>
<protein>
    <recommendedName>
        <fullName evidence="2">Protein kinase domain-containing protein</fullName>
    </recommendedName>
</protein>
<sequence>MRSANYFFKEDELIDQQYKVKSLISINDYAQTYRVRNPAFEAKVLKLFLKEANTELSVLERLDSPHVVKLDSVGQVRVNGSDYPYAILDYVNGDSLFERTERQEMLSFIGAYNVFLGIINALIYLRRLHPAVDHYRILPKNIILNLASNAFLPVLANFSSSGAKDIDYTPDEMFFIAPEMLHKQRHESTDLYSAAAIYYYLLHGHAPFSKEMNAPAMQAIPFEEALFRQKQSLVDFHVDLYDSTRYIIRKAMHPDPTARYQDPAEIRRDLYKDPHDPCFSEYLAALK</sequence>
<evidence type="ECO:0000256" key="1">
    <source>
        <dbReference type="SAM" id="Phobius"/>
    </source>
</evidence>
<gene>
    <name evidence="3" type="ORF">HMPREF2130_00875</name>
</gene>
<dbReference type="OrthoDB" id="9801841at2"/>
<dbReference type="eggNOG" id="COG0515">
    <property type="taxonomic scope" value="Bacteria"/>
</dbReference>
<accession>A0A096BHC1</accession>
<evidence type="ECO:0000313" key="4">
    <source>
        <dbReference type="Proteomes" id="UP000029629"/>
    </source>
</evidence>
<organism evidence="3 4">
    <name type="scientific">Oligella urethralis DNF00040</name>
    <dbReference type="NCBI Taxonomy" id="1401065"/>
    <lineage>
        <taxon>Bacteria</taxon>
        <taxon>Pseudomonadati</taxon>
        <taxon>Pseudomonadota</taxon>
        <taxon>Betaproteobacteria</taxon>
        <taxon>Burkholderiales</taxon>
        <taxon>Alcaligenaceae</taxon>
        <taxon>Oligella</taxon>
    </lineage>
</organism>
<feature type="transmembrane region" description="Helical" evidence="1">
    <location>
        <begin position="105"/>
        <end position="125"/>
    </location>
</feature>
<dbReference type="AlphaFoldDB" id="A0A096BHC1"/>
<dbReference type="Pfam" id="PF00069">
    <property type="entry name" value="Pkinase"/>
    <property type="match status" value="1"/>
</dbReference>
<proteinExistence type="predicted"/>
<dbReference type="SMART" id="SM00220">
    <property type="entry name" value="S_TKc"/>
    <property type="match status" value="1"/>
</dbReference>
<dbReference type="EMBL" id="JRNI01000003">
    <property type="protein sequence ID" value="KGF32529.1"/>
    <property type="molecule type" value="Genomic_DNA"/>
</dbReference>
<dbReference type="InterPro" id="IPR000719">
    <property type="entry name" value="Prot_kinase_dom"/>
</dbReference>
<keyword evidence="1" id="KW-1133">Transmembrane helix</keyword>
<dbReference type="PROSITE" id="PS50011">
    <property type="entry name" value="PROTEIN_KINASE_DOM"/>
    <property type="match status" value="1"/>
</dbReference>
<dbReference type="InterPro" id="IPR011009">
    <property type="entry name" value="Kinase-like_dom_sf"/>
</dbReference>
<evidence type="ECO:0000313" key="3">
    <source>
        <dbReference type="EMBL" id="KGF32529.1"/>
    </source>
</evidence>
<name>A0A096BHC1_9BURK</name>
<dbReference type="GO" id="GO:0005524">
    <property type="term" value="F:ATP binding"/>
    <property type="evidence" value="ECO:0007669"/>
    <property type="project" value="InterPro"/>
</dbReference>
<keyword evidence="1" id="KW-0472">Membrane</keyword>
<dbReference type="SUPFAM" id="SSF56112">
    <property type="entry name" value="Protein kinase-like (PK-like)"/>
    <property type="match status" value="1"/>
</dbReference>
<dbReference type="PANTHER" id="PTHR24347">
    <property type="entry name" value="SERINE/THREONINE-PROTEIN KINASE"/>
    <property type="match status" value="1"/>
</dbReference>
<dbReference type="GO" id="GO:0004672">
    <property type="term" value="F:protein kinase activity"/>
    <property type="evidence" value="ECO:0007669"/>
    <property type="project" value="InterPro"/>
</dbReference>
<evidence type="ECO:0000259" key="2">
    <source>
        <dbReference type="PROSITE" id="PS50011"/>
    </source>
</evidence>
<keyword evidence="4" id="KW-1185">Reference proteome</keyword>
<dbReference type="Gene3D" id="1.10.510.10">
    <property type="entry name" value="Transferase(Phosphotransferase) domain 1"/>
    <property type="match status" value="1"/>
</dbReference>
<feature type="domain" description="Protein kinase" evidence="2">
    <location>
        <begin position="18"/>
        <end position="279"/>
    </location>
</feature>
<reference evidence="3 4" key="1">
    <citation type="submission" date="2014-07" db="EMBL/GenBank/DDBJ databases">
        <authorList>
            <person name="McCorrison J."/>
            <person name="Sanka R."/>
            <person name="Torralba M."/>
            <person name="Gillis M."/>
            <person name="Haft D.H."/>
            <person name="Methe B."/>
            <person name="Sutton G."/>
            <person name="Nelson K.E."/>
        </authorList>
    </citation>
    <scope>NUCLEOTIDE SEQUENCE [LARGE SCALE GENOMIC DNA]</scope>
    <source>
        <strain evidence="3 4">DNF00040</strain>
    </source>
</reference>
<comment type="caution">
    <text evidence="3">The sequence shown here is derived from an EMBL/GenBank/DDBJ whole genome shotgun (WGS) entry which is preliminary data.</text>
</comment>
<dbReference type="RefSeq" id="WP_036557129.1">
    <property type="nucleotide sequence ID" value="NZ_JRNI01000003.1"/>
</dbReference>